<dbReference type="Gene3D" id="3.40.190.10">
    <property type="entry name" value="Periplasmic binding protein-like II"/>
    <property type="match status" value="1"/>
</dbReference>
<protein>
    <submittedName>
        <fullName evidence="6">Peptide ABC transporter substrate-binding protein</fullName>
    </submittedName>
</protein>
<evidence type="ECO:0000313" key="7">
    <source>
        <dbReference type="Proteomes" id="UP000622547"/>
    </source>
</evidence>
<comment type="caution">
    <text evidence="6">The sequence shown here is derived from an EMBL/GenBank/DDBJ whole genome shotgun (WGS) entry which is preliminary data.</text>
</comment>
<feature type="signal peptide" evidence="4">
    <location>
        <begin position="1"/>
        <end position="24"/>
    </location>
</feature>
<dbReference type="CDD" id="cd08512">
    <property type="entry name" value="PBP2_NikA_DppA_OppA_like_7"/>
    <property type="match status" value="1"/>
</dbReference>
<dbReference type="GO" id="GO:0015833">
    <property type="term" value="P:peptide transport"/>
    <property type="evidence" value="ECO:0007669"/>
    <property type="project" value="TreeGrafter"/>
</dbReference>
<dbReference type="PIRSF" id="PIRSF002741">
    <property type="entry name" value="MppA"/>
    <property type="match status" value="1"/>
</dbReference>
<evidence type="ECO:0000256" key="2">
    <source>
        <dbReference type="ARBA" id="ARBA00005695"/>
    </source>
</evidence>
<dbReference type="Proteomes" id="UP000622547">
    <property type="component" value="Unassembled WGS sequence"/>
</dbReference>
<dbReference type="SUPFAM" id="SSF53850">
    <property type="entry name" value="Periplasmic binding protein-like II"/>
    <property type="match status" value="1"/>
</dbReference>
<evidence type="ECO:0000256" key="1">
    <source>
        <dbReference type="ARBA" id="ARBA00004193"/>
    </source>
</evidence>
<dbReference type="InterPro" id="IPR039424">
    <property type="entry name" value="SBP_5"/>
</dbReference>
<dbReference type="GO" id="GO:0042597">
    <property type="term" value="C:periplasmic space"/>
    <property type="evidence" value="ECO:0007669"/>
    <property type="project" value="UniProtKB-ARBA"/>
</dbReference>
<evidence type="ECO:0000259" key="5">
    <source>
        <dbReference type="Pfam" id="PF00496"/>
    </source>
</evidence>
<dbReference type="GO" id="GO:1904680">
    <property type="term" value="F:peptide transmembrane transporter activity"/>
    <property type="evidence" value="ECO:0007669"/>
    <property type="project" value="TreeGrafter"/>
</dbReference>
<comment type="subcellular location">
    <subcellularLocation>
        <location evidence="1">Cell membrane</location>
        <topology evidence="1">Lipid-anchor</topology>
    </subcellularLocation>
</comment>
<dbReference type="InterPro" id="IPR000914">
    <property type="entry name" value="SBP_5_dom"/>
</dbReference>
<name>A0A8J3U7J6_9ACTN</name>
<dbReference type="InterPro" id="IPR023765">
    <property type="entry name" value="SBP_5_CS"/>
</dbReference>
<dbReference type="PROSITE" id="PS01040">
    <property type="entry name" value="SBP_BACTERIAL_5"/>
    <property type="match status" value="1"/>
</dbReference>
<dbReference type="PROSITE" id="PS51257">
    <property type="entry name" value="PROKAR_LIPOPROTEIN"/>
    <property type="match status" value="1"/>
</dbReference>
<keyword evidence="7" id="KW-1185">Reference proteome</keyword>
<accession>A0A8J3U7J6</accession>
<gene>
    <name evidence="6" type="ORF">Pph01_24120</name>
</gene>
<evidence type="ECO:0000313" key="6">
    <source>
        <dbReference type="EMBL" id="GII37409.1"/>
    </source>
</evidence>
<dbReference type="PANTHER" id="PTHR30290">
    <property type="entry name" value="PERIPLASMIC BINDING COMPONENT OF ABC TRANSPORTER"/>
    <property type="match status" value="1"/>
</dbReference>
<reference evidence="6 7" key="1">
    <citation type="submission" date="2021-01" db="EMBL/GenBank/DDBJ databases">
        <title>Whole genome shotgun sequence of Planotetraspora phitsanulokensis NBRC 104273.</title>
        <authorList>
            <person name="Komaki H."/>
            <person name="Tamura T."/>
        </authorList>
    </citation>
    <scope>NUCLEOTIDE SEQUENCE [LARGE SCALE GENOMIC DNA]</scope>
    <source>
        <strain evidence="6 7">NBRC 104273</strain>
    </source>
</reference>
<dbReference type="Gene3D" id="3.10.105.10">
    <property type="entry name" value="Dipeptide-binding Protein, Domain 3"/>
    <property type="match status" value="1"/>
</dbReference>
<dbReference type="AlphaFoldDB" id="A0A8J3U7J6"/>
<organism evidence="6 7">
    <name type="scientific">Planotetraspora phitsanulokensis</name>
    <dbReference type="NCBI Taxonomy" id="575192"/>
    <lineage>
        <taxon>Bacteria</taxon>
        <taxon>Bacillati</taxon>
        <taxon>Actinomycetota</taxon>
        <taxon>Actinomycetes</taxon>
        <taxon>Streptosporangiales</taxon>
        <taxon>Streptosporangiaceae</taxon>
        <taxon>Planotetraspora</taxon>
    </lineage>
</organism>
<feature type="chain" id="PRO_5035190125" evidence="4">
    <location>
        <begin position="25"/>
        <end position="531"/>
    </location>
</feature>
<sequence length="531" mass="58216">MRRLLVLGLVAVLALTGCGGGTVAETIAGTTTSPQDSNFVYVSNLDVITDWDPATSYSNEVIAMQNVYDSLTVYNPVTKRAGARLATRWTSSSDGKTWTFTLRDGVKFHTGRPVDAASVKASIERTKRLAGGAAYIWDCVQNITVRDPLTVEFTLKYPAPLDLIASADYSAYIYDTAAAGSGDLTKWFQQGKDAGSGPYTVGTWKKGQRTELTLRAFEGYWGGWDGAHYKNIEFRVTPNLNTAWQQLLRGEVSFVQRLNPALYHKAEMTAGVRTLQVPSFQNMLVLLNSASGPLKDIRLRQAVQKAIDYDGLITALKGAGATANGLVPEGLLGHSSKVAPKQDIPGATALLQQAGYGPGGKQLQLTLTYAQGDDDEQVLVDQLTQTLGQLNVHVNALAMQWNAQWDQGKSKDPTKRQDIFVMYWWPDYADAYSWFLNVFHSGEPVSFNLTYLKSKALDSQIDKLPSLVATDRSAAEKAYFELQRTLIDQNAVVAVPWVSNYQRAYLGNVQGYTDNPAYPNVVFVHDLIPGG</sequence>
<proteinExistence type="inferred from homology"/>
<keyword evidence="3 4" id="KW-0732">Signal</keyword>
<dbReference type="GO" id="GO:0043190">
    <property type="term" value="C:ATP-binding cassette (ABC) transporter complex"/>
    <property type="evidence" value="ECO:0007669"/>
    <property type="project" value="InterPro"/>
</dbReference>
<dbReference type="Pfam" id="PF00496">
    <property type="entry name" value="SBP_bac_5"/>
    <property type="match status" value="1"/>
</dbReference>
<comment type="similarity">
    <text evidence="2">Belongs to the bacterial solute-binding protein 5 family.</text>
</comment>
<feature type="domain" description="Solute-binding protein family 5" evidence="5">
    <location>
        <begin position="84"/>
        <end position="442"/>
    </location>
</feature>
<evidence type="ECO:0000256" key="3">
    <source>
        <dbReference type="ARBA" id="ARBA00022729"/>
    </source>
</evidence>
<dbReference type="EMBL" id="BOOP01000008">
    <property type="protein sequence ID" value="GII37409.1"/>
    <property type="molecule type" value="Genomic_DNA"/>
</dbReference>
<dbReference type="InterPro" id="IPR030678">
    <property type="entry name" value="Peptide/Ni-bd"/>
</dbReference>
<evidence type="ECO:0000256" key="4">
    <source>
        <dbReference type="SAM" id="SignalP"/>
    </source>
</evidence>
<dbReference type="RefSeq" id="WP_204073071.1">
    <property type="nucleotide sequence ID" value="NZ_BAABHI010000037.1"/>
</dbReference>